<feature type="domain" description="AMP-binding enzyme C-terminal" evidence="6">
    <location>
        <begin position="454"/>
        <end position="528"/>
    </location>
</feature>
<comment type="caution">
    <text evidence="7">The sequence shown here is derived from an EMBL/GenBank/DDBJ whole genome shotgun (WGS) entry which is preliminary data.</text>
</comment>
<dbReference type="NCBIfam" id="NF006020">
    <property type="entry name" value="PRK08162.1"/>
    <property type="match status" value="1"/>
</dbReference>
<evidence type="ECO:0000313" key="8">
    <source>
        <dbReference type="Proteomes" id="UP001597295"/>
    </source>
</evidence>
<dbReference type="Pfam" id="PF13193">
    <property type="entry name" value="AMP-binding_C"/>
    <property type="match status" value="1"/>
</dbReference>
<protein>
    <submittedName>
        <fullName evidence="7">Acyl-CoA synthetase</fullName>
    </submittedName>
</protein>
<evidence type="ECO:0000256" key="1">
    <source>
        <dbReference type="ARBA" id="ARBA00006432"/>
    </source>
</evidence>
<keyword evidence="2" id="KW-0436">Ligase</keyword>
<reference evidence="8" key="1">
    <citation type="journal article" date="2019" name="Int. J. Syst. Evol. Microbiol.">
        <title>The Global Catalogue of Microorganisms (GCM) 10K type strain sequencing project: providing services to taxonomists for standard genome sequencing and annotation.</title>
        <authorList>
            <consortium name="The Broad Institute Genomics Platform"/>
            <consortium name="The Broad Institute Genome Sequencing Center for Infectious Disease"/>
            <person name="Wu L."/>
            <person name="Ma J."/>
        </authorList>
    </citation>
    <scope>NUCLEOTIDE SEQUENCE [LARGE SCALE GENOMIC DNA]</scope>
    <source>
        <strain evidence="8">CGMCC 1.19062</strain>
    </source>
</reference>
<dbReference type="PANTHER" id="PTHR43859:SF4">
    <property type="entry name" value="BUTANOATE--COA LIGASE AAE1-RELATED"/>
    <property type="match status" value="1"/>
</dbReference>
<dbReference type="PANTHER" id="PTHR43859">
    <property type="entry name" value="ACYL-ACTIVATING ENZYME"/>
    <property type="match status" value="1"/>
</dbReference>
<dbReference type="InterPro" id="IPR045851">
    <property type="entry name" value="AMP-bd_C_sf"/>
</dbReference>
<sequence>MSIFETGLDRTPANHQPLTPIGMLDWAADVFPSRIAVVHGEACWTYGEHRDRVRRLASVLKANGVALGTTVAAMLPNTPPMIEAHYAVPMLGGVLNTLNTRLDAATIAFQLRHGEAKILLTDAEFSPTIKAALALLEPRERPLVIDIVDPLGKPGERLGTLDYDDLLEAATPATGWEPPADEWQAICLNYTSGTTGNPKGVVYSHRGAYLNAVNNVLVWSLPRHPVYLWTLPMFHCNGWCFPWTITLQAGTHVCLRRVEAGAVFQAIADHKVSHLCGAPIVMNLLIHATEAERRPLPGKVELMTAASPPPAAVIAAMEAQGFAITHVYGLTEVYGPAVFCAWESAWDELPVDDRARLKSRQGVRYQLQQGLMVADSQTLEPVPQDGETLGEVFMRGNITMRGYLKNPEATREAFSGGWFHTGDLGVWHRDGYIELKDRAKDIIISGGENISTIEVEGVLYRHPAVLEAAVVARPDAKWGETPCAFVTLKPGASADEREIIDFCRQHLASYKIPRTVVFGDLPKTSTGKVQKFQLRATARILTDESTKS</sequence>
<dbReference type="Gene3D" id="3.30.300.30">
    <property type="match status" value="1"/>
</dbReference>
<gene>
    <name evidence="7" type="ORF">ACFSM5_13185</name>
</gene>
<dbReference type="InterPro" id="IPR042099">
    <property type="entry name" value="ANL_N_sf"/>
</dbReference>
<dbReference type="EMBL" id="JBHUIP010000012">
    <property type="protein sequence ID" value="MFD2263849.1"/>
    <property type="molecule type" value="Genomic_DNA"/>
</dbReference>
<keyword evidence="8" id="KW-1185">Reference proteome</keyword>
<dbReference type="Gene3D" id="3.40.50.12780">
    <property type="entry name" value="N-terminal domain of ligase-like"/>
    <property type="match status" value="1"/>
</dbReference>
<name>A0ABW5DVL4_9PROT</name>
<dbReference type="SUPFAM" id="SSF56801">
    <property type="entry name" value="Acetyl-CoA synthetase-like"/>
    <property type="match status" value="1"/>
</dbReference>
<evidence type="ECO:0000313" key="7">
    <source>
        <dbReference type="EMBL" id="MFD2263849.1"/>
    </source>
</evidence>
<keyword evidence="3" id="KW-0276">Fatty acid metabolism</keyword>
<feature type="domain" description="AMP-dependent synthetase/ligase" evidence="5">
    <location>
        <begin position="25"/>
        <end position="404"/>
    </location>
</feature>
<evidence type="ECO:0000256" key="4">
    <source>
        <dbReference type="ARBA" id="ARBA00023098"/>
    </source>
</evidence>
<comment type="similarity">
    <text evidence="1">Belongs to the ATP-dependent AMP-binding enzyme family.</text>
</comment>
<dbReference type="InterPro" id="IPR020845">
    <property type="entry name" value="AMP-binding_CS"/>
</dbReference>
<organism evidence="7 8">
    <name type="scientific">Lacibacterium aquatile</name>
    <dbReference type="NCBI Taxonomy" id="1168082"/>
    <lineage>
        <taxon>Bacteria</taxon>
        <taxon>Pseudomonadati</taxon>
        <taxon>Pseudomonadota</taxon>
        <taxon>Alphaproteobacteria</taxon>
        <taxon>Rhodospirillales</taxon>
        <taxon>Rhodospirillaceae</taxon>
    </lineage>
</organism>
<dbReference type="CDD" id="cd12118">
    <property type="entry name" value="ttLC_FACS_AEE21_like"/>
    <property type="match status" value="1"/>
</dbReference>
<dbReference type="RefSeq" id="WP_379876892.1">
    <property type="nucleotide sequence ID" value="NZ_JBHUIP010000012.1"/>
</dbReference>
<evidence type="ECO:0000256" key="2">
    <source>
        <dbReference type="ARBA" id="ARBA00022598"/>
    </source>
</evidence>
<accession>A0ABW5DVL4</accession>
<dbReference type="PROSITE" id="PS00455">
    <property type="entry name" value="AMP_BINDING"/>
    <property type="match status" value="1"/>
</dbReference>
<keyword evidence="4" id="KW-0443">Lipid metabolism</keyword>
<dbReference type="InterPro" id="IPR000873">
    <property type="entry name" value="AMP-dep_synth/lig_dom"/>
</dbReference>
<evidence type="ECO:0000256" key="3">
    <source>
        <dbReference type="ARBA" id="ARBA00022832"/>
    </source>
</evidence>
<dbReference type="InterPro" id="IPR025110">
    <property type="entry name" value="AMP-bd_C"/>
</dbReference>
<dbReference type="Pfam" id="PF00501">
    <property type="entry name" value="AMP-binding"/>
    <property type="match status" value="1"/>
</dbReference>
<dbReference type="Proteomes" id="UP001597295">
    <property type="component" value="Unassembled WGS sequence"/>
</dbReference>
<proteinExistence type="inferred from homology"/>
<evidence type="ECO:0000259" key="5">
    <source>
        <dbReference type="Pfam" id="PF00501"/>
    </source>
</evidence>
<evidence type="ECO:0000259" key="6">
    <source>
        <dbReference type="Pfam" id="PF13193"/>
    </source>
</evidence>